<dbReference type="Pfam" id="PF00069">
    <property type="entry name" value="Pkinase"/>
    <property type="match status" value="1"/>
</dbReference>
<evidence type="ECO:0000256" key="7">
    <source>
        <dbReference type="PROSITE-ProRule" id="PRU10141"/>
    </source>
</evidence>
<dbReference type="EMBL" id="MTSL01000205">
    <property type="protein sequence ID" value="PJF16855.1"/>
    <property type="molecule type" value="Genomic_DNA"/>
</dbReference>
<evidence type="ECO:0000256" key="3">
    <source>
        <dbReference type="ARBA" id="ARBA00022679"/>
    </source>
</evidence>
<sequence>MEKYTKLQKIGEGTYAHVYRARNNLTGEQVALKEITLNHDEGAPSTALREIAFMKELRHDNIVRLLEVIHTETQLVLVFECLQQDLKQFLDLRRSAQRPLQPTEVKSLLYQLIDAVRHCHEHRVLHRDLKPQNLLLDQQGTILKVADFGLARGFGIPVAGFSHEVVTLWYRAPDVLLGSTVYSTPIDMWSIGCIMAELYFVGSPLFPGKNTQDQLKKIFKLLGTPRRDEWSSLLAPNHPPPDWLRTIPLYPKPASLSTLFPMIEPSGLDLLSHLLDYRPSFRIHAQDALAHPYFYKVAPNFAGEESPTSTFHR</sequence>
<dbReference type="AlphaFoldDB" id="A0A2H9TGL1"/>
<evidence type="ECO:0000256" key="5">
    <source>
        <dbReference type="ARBA" id="ARBA00022777"/>
    </source>
</evidence>
<feature type="binding site" evidence="7">
    <location>
        <position position="33"/>
    </location>
    <ligand>
        <name>ATP</name>
        <dbReference type="ChEBI" id="CHEBI:30616"/>
    </ligand>
</feature>
<dbReference type="InterPro" id="IPR050108">
    <property type="entry name" value="CDK"/>
</dbReference>
<proteinExistence type="inferred from homology"/>
<gene>
    <name evidence="10" type="ORF">PSACC_03345</name>
</gene>
<protein>
    <submittedName>
        <fullName evidence="10">Putative CMGC/CDK/CDK5 protein kinase</fullName>
    </submittedName>
</protein>
<keyword evidence="3" id="KW-0808">Transferase</keyword>
<evidence type="ECO:0000256" key="4">
    <source>
        <dbReference type="ARBA" id="ARBA00022741"/>
    </source>
</evidence>
<comment type="caution">
    <text evidence="10">The sequence shown here is derived from an EMBL/GenBank/DDBJ whole genome shotgun (WGS) entry which is preliminary data.</text>
</comment>
<keyword evidence="2 8" id="KW-0723">Serine/threonine-protein kinase</keyword>
<dbReference type="FunFam" id="3.30.200.20:FF:000927">
    <property type="entry name" value="Cyclin-dependent kinase 2"/>
    <property type="match status" value="1"/>
</dbReference>
<dbReference type="PANTHER" id="PTHR24056">
    <property type="entry name" value="CELL DIVISION PROTEIN KINASE"/>
    <property type="match status" value="1"/>
</dbReference>
<dbReference type="InterPro" id="IPR000719">
    <property type="entry name" value="Prot_kinase_dom"/>
</dbReference>
<dbReference type="GO" id="GO:0005524">
    <property type="term" value="F:ATP binding"/>
    <property type="evidence" value="ECO:0007669"/>
    <property type="project" value="UniProtKB-UniRule"/>
</dbReference>
<dbReference type="PROSITE" id="PS50011">
    <property type="entry name" value="PROTEIN_KINASE_DOM"/>
    <property type="match status" value="1"/>
</dbReference>
<organism evidence="10 11">
    <name type="scientific">Paramicrosporidium saccamoebae</name>
    <dbReference type="NCBI Taxonomy" id="1246581"/>
    <lineage>
        <taxon>Eukaryota</taxon>
        <taxon>Fungi</taxon>
        <taxon>Fungi incertae sedis</taxon>
        <taxon>Cryptomycota</taxon>
        <taxon>Cryptomycota incertae sedis</taxon>
        <taxon>Paramicrosporidium</taxon>
    </lineage>
</organism>
<dbReference type="PANTHER" id="PTHR24056:SF46">
    <property type="entry name" value="CYCLIN-DEPENDENT KINASE 5"/>
    <property type="match status" value="1"/>
</dbReference>
<evidence type="ECO:0000256" key="6">
    <source>
        <dbReference type="ARBA" id="ARBA00022840"/>
    </source>
</evidence>
<feature type="domain" description="Protein kinase" evidence="9">
    <location>
        <begin position="4"/>
        <end position="294"/>
    </location>
</feature>
<keyword evidence="4 7" id="KW-0547">Nucleotide-binding</keyword>
<keyword evidence="6 7" id="KW-0067">ATP-binding</keyword>
<evidence type="ECO:0000259" key="9">
    <source>
        <dbReference type="PROSITE" id="PS50011"/>
    </source>
</evidence>
<dbReference type="Gene3D" id="3.30.200.20">
    <property type="entry name" value="Phosphorylase Kinase, domain 1"/>
    <property type="match status" value="1"/>
</dbReference>
<dbReference type="FunFam" id="1.10.510.10:FF:000611">
    <property type="entry name" value="CMGC family protein kinase"/>
    <property type="match status" value="1"/>
</dbReference>
<reference evidence="10 11" key="1">
    <citation type="submission" date="2016-10" db="EMBL/GenBank/DDBJ databases">
        <title>The genome of Paramicrosporidium saccamoebae is the missing link in understanding Cryptomycota and Microsporidia evolution.</title>
        <authorList>
            <person name="Quandt C.A."/>
            <person name="Beaudet D."/>
            <person name="Corsaro D."/>
            <person name="Michel R."/>
            <person name="Corradi N."/>
            <person name="James T."/>
        </authorList>
    </citation>
    <scope>NUCLEOTIDE SEQUENCE [LARGE SCALE GENOMIC DNA]</scope>
    <source>
        <strain evidence="10 11">KSL3</strain>
    </source>
</reference>
<evidence type="ECO:0000256" key="2">
    <source>
        <dbReference type="ARBA" id="ARBA00022527"/>
    </source>
</evidence>
<name>A0A2H9TGL1_9FUNG</name>
<dbReference type="STRING" id="1246581.A0A2H9TGL1"/>
<evidence type="ECO:0000313" key="11">
    <source>
        <dbReference type="Proteomes" id="UP000240830"/>
    </source>
</evidence>
<dbReference type="SMART" id="SM00220">
    <property type="entry name" value="S_TKc"/>
    <property type="match status" value="1"/>
</dbReference>
<comment type="similarity">
    <text evidence="1">Belongs to the protein kinase superfamily. CMGC Ser/Thr protein kinase family. CDC2/CDKX subfamily.</text>
</comment>
<dbReference type="InterPro" id="IPR011009">
    <property type="entry name" value="Kinase-like_dom_sf"/>
</dbReference>
<evidence type="ECO:0000256" key="8">
    <source>
        <dbReference type="RuleBase" id="RU000304"/>
    </source>
</evidence>
<evidence type="ECO:0000256" key="1">
    <source>
        <dbReference type="ARBA" id="ARBA00006485"/>
    </source>
</evidence>
<dbReference type="InterPro" id="IPR008271">
    <property type="entry name" value="Ser/Thr_kinase_AS"/>
</dbReference>
<keyword evidence="11" id="KW-1185">Reference proteome</keyword>
<accession>A0A2H9TGL1</accession>
<dbReference type="GO" id="GO:0005634">
    <property type="term" value="C:nucleus"/>
    <property type="evidence" value="ECO:0007669"/>
    <property type="project" value="TreeGrafter"/>
</dbReference>
<keyword evidence="5 10" id="KW-0418">Kinase</keyword>
<dbReference type="CDD" id="cd07829">
    <property type="entry name" value="STKc_CDK_like"/>
    <property type="match status" value="1"/>
</dbReference>
<dbReference type="SUPFAM" id="SSF56112">
    <property type="entry name" value="Protein kinase-like (PK-like)"/>
    <property type="match status" value="1"/>
</dbReference>
<dbReference type="PROSITE" id="PS00107">
    <property type="entry name" value="PROTEIN_KINASE_ATP"/>
    <property type="match status" value="1"/>
</dbReference>
<dbReference type="GO" id="GO:0005737">
    <property type="term" value="C:cytoplasm"/>
    <property type="evidence" value="ECO:0007669"/>
    <property type="project" value="TreeGrafter"/>
</dbReference>
<dbReference type="GO" id="GO:0004693">
    <property type="term" value="F:cyclin-dependent protein serine/threonine kinase activity"/>
    <property type="evidence" value="ECO:0007669"/>
    <property type="project" value="TreeGrafter"/>
</dbReference>
<dbReference type="InterPro" id="IPR017441">
    <property type="entry name" value="Protein_kinase_ATP_BS"/>
</dbReference>
<dbReference type="Gene3D" id="1.10.510.10">
    <property type="entry name" value="Transferase(Phosphotransferase) domain 1"/>
    <property type="match status" value="1"/>
</dbReference>
<dbReference type="OrthoDB" id="1732493at2759"/>
<dbReference type="PROSITE" id="PS00108">
    <property type="entry name" value="PROTEIN_KINASE_ST"/>
    <property type="match status" value="1"/>
</dbReference>
<evidence type="ECO:0000313" key="10">
    <source>
        <dbReference type="EMBL" id="PJF16855.1"/>
    </source>
</evidence>
<dbReference type="Proteomes" id="UP000240830">
    <property type="component" value="Unassembled WGS sequence"/>
</dbReference>